<dbReference type="SUPFAM" id="SSF160631">
    <property type="entry name" value="SMI1/KNR4-like"/>
    <property type="match status" value="1"/>
</dbReference>
<gene>
    <name evidence="2" type="ORF">OLMES_3301</name>
</gene>
<proteinExistence type="predicted"/>
<dbReference type="KEGG" id="ome:OLMES_3301"/>
<evidence type="ECO:0000313" key="2">
    <source>
        <dbReference type="EMBL" id="ARU57342.1"/>
    </source>
</evidence>
<reference evidence="2 3" key="1">
    <citation type="submission" date="2017-05" db="EMBL/GenBank/DDBJ databases">
        <title>Genomic insights into alkan degradation activity of Oleiphilus messinensis.</title>
        <authorList>
            <person name="Kozyavkin S.A."/>
            <person name="Slesarev A.I."/>
            <person name="Golyshin P.N."/>
            <person name="Korzhenkov A."/>
            <person name="Golyshina O.N."/>
            <person name="Toshchakov S.V."/>
        </authorList>
    </citation>
    <scope>NUCLEOTIDE SEQUENCE [LARGE SCALE GENOMIC DNA]</scope>
    <source>
        <strain evidence="2 3">ME102</strain>
    </source>
</reference>
<evidence type="ECO:0000313" key="3">
    <source>
        <dbReference type="Proteomes" id="UP000196027"/>
    </source>
</evidence>
<dbReference type="AlphaFoldDB" id="A0A1Y0I9Z0"/>
<dbReference type="InterPro" id="IPR018958">
    <property type="entry name" value="Knr4/Smi1-like_dom"/>
</dbReference>
<evidence type="ECO:0000259" key="1">
    <source>
        <dbReference type="Pfam" id="PF09346"/>
    </source>
</evidence>
<dbReference type="Proteomes" id="UP000196027">
    <property type="component" value="Chromosome"/>
</dbReference>
<dbReference type="RefSeq" id="WP_087462245.1">
    <property type="nucleotide sequence ID" value="NZ_CP021425.1"/>
</dbReference>
<dbReference type="Gene3D" id="3.40.1580.10">
    <property type="entry name" value="SMI1/KNR4-like"/>
    <property type="match status" value="1"/>
</dbReference>
<dbReference type="EMBL" id="CP021425">
    <property type="protein sequence ID" value="ARU57342.1"/>
    <property type="molecule type" value="Genomic_DNA"/>
</dbReference>
<sequence>MLNDEISLHNKKVIEKFVDTFLSNSGEGFALEVPTNMMVGSPDADGWAEWKPVDSPLKESDLAKIEECLGHSLPDLFKAYLLYKCLLMTDFVVRLPQTPSNEPLKEFNQYLALRDSNLFFGKNMLVPFAYDANDAGPACFDVSISDTNDYPVVIVDMGRTHVDGYRGEKGWRNFEELLNVIMQDMESYN</sequence>
<dbReference type="Pfam" id="PF09346">
    <property type="entry name" value="SMI1_KNR4"/>
    <property type="match status" value="1"/>
</dbReference>
<keyword evidence="3" id="KW-1185">Reference proteome</keyword>
<organism evidence="2 3">
    <name type="scientific">Oleiphilus messinensis</name>
    <dbReference type="NCBI Taxonomy" id="141451"/>
    <lineage>
        <taxon>Bacteria</taxon>
        <taxon>Pseudomonadati</taxon>
        <taxon>Pseudomonadota</taxon>
        <taxon>Gammaproteobacteria</taxon>
        <taxon>Oceanospirillales</taxon>
        <taxon>Oleiphilaceae</taxon>
        <taxon>Oleiphilus</taxon>
    </lineage>
</organism>
<dbReference type="OrthoDB" id="8611998at2"/>
<accession>A0A1Y0I9Z0</accession>
<name>A0A1Y0I9Z0_9GAMM</name>
<protein>
    <recommendedName>
        <fullName evidence="1">Knr4/Smi1-like domain-containing protein</fullName>
    </recommendedName>
</protein>
<dbReference type="InterPro" id="IPR037883">
    <property type="entry name" value="Knr4/Smi1-like_sf"/>
</dbReference>
<feature type="domain" description="Knr4/Smi1-like" evidence="1">
    <location>
        <begin position="56"/>
        <end position="179"/>
    </location>
</feature>